<dbReference type="InterPro" id="IPR002789">
    <property type="entry name" value="HerA_central"/>
</dbReference>
<dbReference type="Gene3D" id="3.40.50.300">
    <property type="entry name" value="P-loop containing nucleotide triphosphate hydrolases"/>
    <property type="match status" value="2"/>
</dbReference>
<dbReference type="SMART" id="SM00382">
    <property type="entry name" value="AAA"/>
    <property type="match status" value="1"/>
</dbReference>
<dbReference type="GO" id="GO:0043139">
    <property type="term" value="F:5'-3' DNA helicase activity"/>
    <property type="evidence" value="ECO:0007669"/>
    <property type="project" value="UniProtKB-EC"/>
</dbReference>
<protein>
    <submittedName>
        <fullName evidence="7">ATP-binding protein</fullName>
    </submittedName>
</protein>
<proteinExistence type="inferred from homology"/>
<dbReference type="SUPFAM" id="SSF52540">
    <property type="entry name" value="P-loop containing nucleoside triphosphate hydrolases"/>
    <property type="match status" value="1"/>
</dbReference>
<evidence type="ECO:0000256" key="4">
    <source>
        <dbReference type="ARBA" id="ARBA00048988"/>
    </source>
</evidence>
<keyword evidence="7" id="KW-0067">ATP-binding</keyword>
<dbReference type="GO" id="GO:0043138">
    <property type="term" value="F:3'-5' DNA helicase activity"/>
    <property type="evidence" value="ECO:0007669"/>
    <property type="project" value="UniProtKB-EC"/>
</dbReference>
<organism evidence="7">
    <name type="scientific">Ignisphaera aggregans</name>
    <dbReference type="NCBI Taxonomy" id="334771"/>
    <lineage>
        <taxon>Archaea</taxon>
        <taxon>Thermoproteota</taxon>
        <taxon>Thermoprotei</taxon>
        <taxon>Desulfurococcales</taxon>
        <taxon>Desulfurococcaceae</taxon>
        <taxon>Ignisphaera</taxon>
    </lineage>
</organism>
<evidence type="ECO:0000256" key="2">
    <source>
        <dbReference type="ARBA" id="ARBA00034617"/>
    </source>
</evidence>
<dbReference type="PANTHER" id="PTHR42957:SF2">
    <property type="entry name" value="HELICASE HERA CENTRAL DOMAIN-CONTAINING PROTEIN"/>
    <property type="match status" value="1"/>
</dbReference>
<evidence type="ECO:0000256" key="1">
    <source>
        <dbReference type="ARBA" id="ARBA00007816"/>
    </source>
</evidence>
<evidence type="ECO:0000313" key="7">
    <source>
        <dbReference type="EMBL" id="HGQ65280.1"/>
    </source>
</evidence>
<comment type="catalytic activity">
    <reaction evidence="2">
        <text>Couples ATP hydrolysis with the unwinding of duplex DNA by translocating in the 3'-5' direction.</text>
        <dbReference type="EC" id="5.6.2.4"/>
    </reaction>
</comment>
<comment type="catalytic activity">
    <reaction evidence="4">
        <text>ATP + H2O = ADP + phosphate + H(+)</text>
        <dbReference type="Rhea" id="RHEA:13065"/>
        <dbReference type="ChEBI" id="CHEBI:15377"/>
        <dbReference type="ChEBI" id="CHEBI:15378"/>
        <dbReference type="ChEBI" id="CHEBI:30616"/>
        <dbReference type="ChEBI" id="CHEBI:43474"/>
        <dbReference type="ChEBI" id="CHEBI:456216"/>
        <dbReference type="EC" id="5.6.2.4"/>
    </reaction>
</comment>
<dbReference type="Pfam" id="PF01935">
    <property type="entry name" value="DUF87"/>
    <property type="match status" value="1"/>
</dbReference>
<dbReference type="InterPro" id="IPR027417">
    <property type="entry name" value="P-loop_NTPase"/>
</dbReference>
<dbReference type="GO" id="GO:0005524">
    <property type="term" value="F:ATP binding"/>
    <property type="evidence" value="ECO:0007669"/>
    <property type="project" value="UniProtKB-KW"/>
</dbReference>
<evidence type="ECO:0000313" key="6">
    <source>
        <dbReference type="EMBL" id="HGQ36545.1"/>
    </source>
</evidence>
<evidence type="ECO:0000259" key="5">
    <source>
        <dbReference type="SMART" id="SM00382"/>
    </source>
</evidence>
<dbReference type="InterPro" id="IPR003593">
    <property type="entry name" value="AAA+_ATPase"/>
</dbReference>
<accession>A0A7C4JL39</accession>
<name>A0A7C4JL39_9CREN</name>
<comment type="catalytic activity">
    <reaction evidence="3">
        <text>ATP + H2O = ADP + phosphate + H(+)</text>
        <dbReference type="Rhea" id="RHEA:13065"/>
        <dbReference type="ChEBI" id="CHEBI:15377"/>
        <dbReference type="ChEBI" id="CHEBI:15378"/>
        <dbReference type="ChEBI" id="CHEBI:30616"/>
        <dbReference type="ChEBI" id="CHEBI:43474"/>
        <dbReference type="ChEBI" id="CHEBI:456216"/>
        <dbReference type="EC" id="5.6.2.3"/>
    </reaction>
</comment>
<reference evidence="7" key="1">
    <citation type="journal article" date="2020" name="mSystems">
        <title>Genome- and Community-Level Interaction Insights into Carbon Utilization and Element Cycling Functions of Hydrothermarchaeota in Hydrothermal Sediment.</title>
        <authorList>
            <person name="Zhou Z."/>
            <person name="Liu Y."/>
            <person name="Xu W."/>
            <person name="Pan J."/>
            <person name="Luo Z.H."/>
            <person name="Li M."/>
        </authorList>
    </citation>
    <scope>NUCLEOTIDE SEQUENCE [LARGE SCALE GENOMIC DNA]</scope>
    <source>
        <strain evidence="7">SpSt-637</strain>
        <strain evidence="6">SpSt-667</strain>
    </source>
</reference>
<dbReference type="InterPro" id="IPR008571">
    <property type="entry name" value="HerA-like"/>
</dbReference>
<feature type="domain" description="AAA+ ATPase" evidence="5">
    <location>
        <begin position="204"/>
        <end position="482"/>
    </location>
</feature>
<gene>
    <name evidence="7" type="ORF">ENU08_08575</name>
    <name evidence="6" type="ORF">ENU41_07750</name>
</gene>
<dbReference type="EMBL" id="DTBD01000084">
    <property type="protein sequence ID" value="HGQ65280.1"/>
    <property type="molecule type" value="Genomic_DNA"/>
</dbReference>
<comment type="caution">
    <text evidence="7">The sequence shown here is derived from an EMBL/GenBank/DDBJ whole genome shotgun (WGS) entry which is preliminary data.</text>
</comment>
<dbReference type="AlphaFoldDB" id="A0A7C4JL39"/>
<comment type="similarity">
    <text evidence="1">Belongs to the HerA family.</text>
</comment>
<sequence length="516" mass="57844">MPKKNAEIIFENVDKTTKLRSPSSGNEVYLALAELAVINNDSKYSDELMNSIDSLSNRSIKNGFTYILLTCVNSQSLNTKIGVICRTPDEARRELEIVCSIIESISQGLIKCYQVEDAASAVSHCFTVQGNSPINFLLQVLRRNRNGKLNRNILLHPIPTTPFYNLYTVRDYRYLSSIFSKGSISIGHLYSNPNLKVTLSDENIFRHILIVGSTGSGKTTTASILAEKIAEKEYVAIVIDWHGEYHFLLQHNKDRAIYTNPLKGVIPEPLNLEELIKREPLSFIEIIESSLELTPAQAHILEDAMNILVHKTTSHGYYIDVIIDIIQNSSASARWFAESREALLRKLKPLSSLYLNIRWSKLSKVAIDKGRIYIFDVSFIPNIRVRKIISSLLIRSIILKAQYNSIAKPILIVVDEAHNVFHTESPLATLIAEVRKWLVGFTIITQAPSMLAPVVIKNTNTKIIHALKSSSDIEVVVSAAILKKEHKKIVSALNPGEAFLVIPELAEPILIKISRV</sequence>
<evidence type="ECO:0000256" key="3">
    <source>
        <dbReference type="ARBA" id="ARBA00048954"/>
    </source>
</evidence>
<dbReference type="PANTHER" id="PTHR42957">
    <property type="entry name" value="HELICASE MJ1565-RELATED"/>
    <property type="match status" value="1"/>
</dbReference>
<keyword evidence="7" id="KW-0547">Nucleotide-binding</keyword>
<dbReference type="EMBL" id="DTCK01000041">
    <property type="protein sequence ID" value="HGQ36545.1"/>
    <property type="molecule type" value="Genomic_DNA"/>
</dbReference>